<dbReference type="InParanoid" id="A0A3N4LND9"/>
<evidence type="ECO:0000313" key="2">
    <source>
        <dbReference type="Proteomes" id="UP000267821"/>
    </source>
</evidence>
<name>A0A3N4LND9_9PEZI</name>
<dbReference type="Proteomes" id="UP000267821">
    <property type="component" value="Unassembled WGS sequence"/>
</dbReference>
<sequence>MDAGLTSLAGLNNDLESLYDEHVPDHPPPAPIISGTTAVNFLQELGHYFQSLPVATVHFLQSPDQLKLISPILQSRLLPMPSGPYVSVEAHKK</sequence>
<organism evidence="1 2">
    <name type="scientific">Terfezia boudieri ATCC MYA-4762</name>
    <dbReference type="NCBI Taxonomy" id="1051890"/>
    <lineage>
        <taxon>Eukaryota</taxon>
        <taxon>Fungi</taxon>
        <taxon>Dikarya</taxon>
        <taxon>Ascomycota</taxon>
        <taxon>Pezizomycotina</taxon>
        <taxon>Pezizomycetes</taxon>
        <taxon>Pezizales</taxon>
        <taxon>Pezizaceae</taxon>
        <taxon>Terfezia</taxon>
    </lineage>
</organism>
<keyword evidence="2" id="KW-1185">Reference proteome</keyword>
<reference evidence="1 2" key="1">
    <citation type="journal article" date="2018" name="Nat. Ecol. Evol.">
        <title>Pezizomycetes genomes reveal the molecular basis of ectomycorrhizal truffle lifestyle.</title>
        <authorList>
            <person name="Murat C."/>
            <person name="Payen T."/>
            <person name="Noel B."/>
            <person name="Kuo A."/>
            <person name="Morin E."/>
            <person name="Chen J."/>
            <person name="Kohler A."/>
            <person name="Krizsan K."/>
            <person name="Balestrini R."/>
            <person name="Da Silva C."/>
            <person name="Montanini B."/>
            <person name="Hainaut M."/>
            <person name="Levati E."/>
            <person name="Barry K.W."/>
            <person name="Belfiori B."/>
            <person name="Cichocki N."/>
            <person name="Clum A."/>
            <person name="Dockter R.B."/>
            <person name="Fauchery L."/>
            <person name="Guy J."/>
            <person name="Iotti M."/>
            <person name="Le Tacon F."/>
            <person name="Lindquist E.A."/>
            <person name="Lipzen A."/>
            <person name="Malagnac F."/>
            <person name="Mello A."/>
            <person name="Molinier V."/>
            <person name="Miyauchi S."/>
            <person name="Poulain J."/>
            <person name="Riccioni C."/>
            <person name="Rubini A."/>
            <person name="Sitrit Y."/>
            <person name="Splivallo R."/>
            <person name="Traeger S."/>
            <person name="Wang M."/>
            <person name="Zifcakova L."/>
            <person name="Wipf D."/>
            <person name="Zambonelli A."/>
            <person name="Paolocci F."/>
            <person name="Nowrousian M."/>
            <person name="Ottonello S."/>
            <person name="Baldrian P."/>
            <person name="Spatafora J.W."/>
            <person name="Henrissat B."/>
            <person name="Nagy L.G."/>
            <person name="Aury J.M."/>
            <person name="Wincker P."/>
            <person name="Grigoriev I.V."/>
            <person name="Bonfante P."/>
            <person name="Martin F.M."/>
        </authorList>
    </citation>
    <scope>NUCLEOTIDE SEQUENCE [LARGE SCALE GENOMIC DNA]</scope>
    <source>
        <strain evidence="1 2">ATCC MYA-4762</strain>
    </source>
</reference>
<gene>
    <name evidence="1" type="ORF">L211DRAFT_838705</name>
</gene>
<evidence type="ECO:0000313" key="1">
    <source>
        <dbReference type="EMBL" id="RPB23188.1"/>
    </source>
</evidence>
<dbReference type="AlphaFoldDB" id="A0A3N4LND9"/>
<proteinExistence type="predicted"/>
<dbReference type="EMBL" id="ML121547">
    <property type="protein sequence ID" value="RPB23188.1"/>
    <property type="molecule type" value="Genomic_DNA"/>
</dbReference>
<protein>
    <submittedName>
        <fullName evidence="1">Uncharacterized protein</fullName>
    </submittedName>
</protein>
<accession>A0A3N4LND9</accession>